<dbReference type="InterPro" id="IPR021354">
    <property type="entry name" value="DUF2975"/>
</dbReference>
<keyword evidence="1" id="KW-1133">Transmembrane helix</keyword>
<dbReference type="Pfam" id="PF11188">
    <property type="entry name" value="DUF2975"/>
    <property type="match status" value="1"/>
</dbReference>
<evidence type="ECO:0000313" key="2">
    <source>
        <dbReference type="EMBL" id="SEP64283.1"/>
    </source>
</evidence>
<feature type="transmembrane region" description="Helical" evidence="1">
    <location>
        <begin position="135"/>
        <end position="158"/>
    </location>
</feature>
<feature type="transmembrane region" description="Helical" evidence="1">
    <location>
        <begin position="178"/>
        <end position="198"/>
    </location>
</feature>
<feature type="transmembrane region" description="Helical" evidence="1">
    <location>
        <begin position="20"/>
        <end position="48"/>
    </location>
</feature>
<protein>
    <recommendedName>
        <fullName evidence="4">DUF2975 domain-containing protein</fullName>
    </recommendedName>
</protein>
<name>A0A1H8ZJ52_9BACI</name>
<evidence type="ECO:0000313" key="3">
    <source>
        <dbReference type="Proteomes" id="UP000199410"/>
    </source>
</evidence>
<accession>A0A1H8ZJ52</accession>
<reference evidence="2 3" key="1">
    <citation type="submission" date="2016-10" db="EMBL/GenBank/DDBJ databases">
        <authorList>
            <person name="Varghese N."/>
            <person name="Submissions S."/>
        </authorList>
    </citation>
    <scope>NUCLEOTIDE SEQUENCE [LARGE SCALE GENOMIC DNA]</scope>
    <source>
        <strain evidence="2 3">TC-13</strain>
    </source>
</reference>
<evidence type="ECO:0008006" key="4">
    <source>
        <dbReference type="Google" id="ProtNLM"/>
    </source>
</evidence>
<evidence type="ECO:0000256" key="1">
    <source>
        <dbReference type="SAM" id="Phobius"/>
    </source>
</evidence>
<keyword evidence="1" id="KW-0812">Transmembrane</keyword>
<dbReference type="Proteomes" id="UP000199410">
    <property type="component" value="Unassembled WGS sequence"/>
</dbReference>
<feature type="transmembrane region" description="Helical" evidence="1">
    <location>
        <begin position="93"/>
        <end position="115"/>
    </location>
</feature>
<sequence length="215" mass="24421">MLTMEKTIQSKEFQLLTKGLRMIFTIIIVLMILGMALMAVILVGVMIVSENDVNGWLAKASVTASIHFEGLEMLLSEQTVQDMHYSKIDVVKLVLTATIYITILFLMVVQVRNILNNLSKGIIFSLDNSKKIERIAYCVIVLSLTVNAFRTYIVYLMMQPFKLESLLVKTDFITGISYHFTGINWTLLLCGLVIWTIARIFRYGAFLQDEYDATA</sequence>
<organism evidence="2 3">
    <name type="scientific">Lysinibacillus fusiformis</name>
    <dbReference type="NCBI Taxonomy" id="28031"/>
    <lineage>
        <taxon>Bacteria</taxon>
        <taxon>Bacillati</taxon>
        <taxon>Bacillota</taxon>
        <taxon>Bacilli</taxon>
        <taxon>Bacillales</taxon>
        <taxon>Bacillaceae</taxon>
        <taxon>Lysinibacillus</taxon>
    </lineage>
</organism>
<gene>
    <name evidence="2" type="ORF">SAMN02787113_00244</name>
</gene>
<proteinExistence type="predicted"/>
<keyword evidence="1" id="KW-0472">Membrane</keyword>
<dbReference type="AlphaFoldDB" id="A0A1H8ZJ52"/>
<dbReference type="EMBL" id="FOEL01000002">
    <property type="protein sequence ID" value="SEP64283.1"/>
    <property type="molecule type" value="Genomic_DNA"/>
</dbReference>
<comment type="caution">
    <text evidence="2">The sequence shown here is derived from an EMBL/GenBank/DDBJ whole genome shotgun (WGS) entry which is preliminary data.</text>
</comment>